<protein>
    <recommendedName>
        <fullName evidence="1">site-specific DNA-methyltransferase (adenine-specific)</fullName>
        <ecNumber evidence="1">2.1.1.72</ecNumber>
    </recommendedName>
</protein>
<keyword evidence="2" id="KW-0489">Methyltransferase</keyword>
<dbReference type="PRINTS" id="PR00507">
    <property type="entry name" value="N12N6MTFRASE"/>
</dbReference>
<dbReference type="Pfam" id="PF07669">
    <property type="entry name" value="Eco57I"/>
    <property type="match status" value="1"/>
</dbReference>
<dbReference type="PANTHER" id="PTHR33841">
    <property type="entry name" value="DNA METHYLTRANSFERASE YEEA-RELATED"/>
    <property type="match status" value="1"/>
</dbReference>
<dbReference type="SUPFAM" id="SSF53335">
    <property type="entry name" value="S-adenosyl-L-methionine-dependent methyltransferases"/>
    <property type="match status" value="1"/>
</dbReference>
<dbReference type="InterPro" id="IPR050953">
    <property type="entry name" value="N4_N6_ade-DNA_methylase"/>
</dbReference>
<dbReference type="GO" id="GO:0009307">
    <property type="term" value="P:DNA restriction-modification system"/>
    <property type="evidence" value="ECO:0007669"/>
    <property type="project" value="UniProtKB-KW"/>
</dbReference>
<organism evidence="9 10">
    <name type="scientific">Mycoplasmopsis mucosicanis</name>
    <dbReference type="NCBI Taxonomy" id="458208"/>
    <lineage>
        <taxon>Bacteria</taxon>
        <taxon>Bacillati</taxon>
        <taxon>Mycoplasmatota</taxon>
        <taxon>Mycoplasmoidales</taxon>
        <taxon>Metamycoplasmataceae</taxon>
        <taxon>Mycoplasmopsis</taxon>
    </lineage>
</organism>
<accession>A0A507SQC4</accession>
<name>A0A507SQC4_9BACT</name>
<dbReference type="GO" id="GO:0009007">
    <property type="term" value="F:site-specific DNA-methyltransferase (adenine-specific) activity"/>
    <property type="evidence" value="ECO:0007669"/>
    <property type="project" value="UniProtKB-EC"/>
</dbReference>
<dbReference type="InterPro" id="IPR011639">
    <property type="entry name" value="MethylTrfase_TaqI-like_dom"/>
</dbReference>
<dbReference type="PANTHER" id="PTHR33841:SF6">
    <property type="entry name" value="TYPE II METHYLTRANSFERASE M.HINDII"/>
    <property type="match status" value="1"/>
</dbReference>
<evidence type="ECO:0000256" key="2">
    <source>
        <dbReference type="ARBA" id="ARBA00022603"/>
    </source>
</evidence>
<dbReference type="InterPro" id="IPR029063">
    <property type="entry name" value="SAM-dependent_MTases_sf"/>
</dbReference>
<dbReference type="Gene3D" id="3.40.50.150">
    <property type="entry name" value="Vaccinia Virus protein VP39"/>
    <property type="match status" value="1"/>
</dbReference>
<evidence type="ECO:0000256" key="5">
    <source>
        <dbReference type="ARBA" id="ARBA00022747"/>
    </source>
</evidence>
<keyword evidence="5" id="KW-0680">Restriction system</keyword>
<reference evidence="9 10" key="1">
    <citation type="submission" date="2019-03" db="EMBL/GenBank/DDBJ databases">
        <title>Characterization of a novel Mycoplasma cynos real-time PCR assay.</title>
        <authorList>
            <person name="Tallmadge R.L."/>
            <person name="Mitchell P.K."/>
            <person name="Goodman L."/>
        </authorList>
    </citation>
    <scope>NUCLEOTIDE SEQUENCE [LARGE SCALE GENOMIC DNA]</scope>
    <source>
        <strain evidence="9 10">1642</strain>
    </source>
</reference>
<keyword evidence="6" id="KW-0238">DNA-binding</keyword>
<dbReference type="InterPro" id="IPR002052">
    <property type="entry name" value="DNA_methylase_N6_adenine_CS"/>
</dbReference>
<dbReference type="GO" id="GO:0032259">
    <property type="term" value="P:methylation"/>
    <property type="evidence" value="ECO:0007669"/>
    <property type="project" value="UniProtKB-KW"/>
</dbReference>
<evidence type="ECO:0000256" key="4">
    <source>
        <dbReference type="ARBA" id="ARBA00022691"/>
    </source>
</evidence>
<keyword evidence="4" id="KW-0949">S-adenosyl-L-methionine</keyword>
<dbReference type="EMBL" id="SMDN01000003">
    <property type="protein sequence ID" value="TQC54010.1"/>
    <property type="molecule type" value="Genomic_DNA"/>
</dbReference>
<dbReference type="AlphaFoldDB" id="A0A507SQC4"/>
<evidence type="ECO:0000256" key="7">
    <source>
        <dbReference type="ARBA" id="ARBA00047942"/>
    </source>
</evidence>
<dbReference type="EC" id="2.1.1.72" evidence="1"/>
<evidence type="ECO:0000256" key="3">
    <source>
        <dbReference type="ARBA" id="ARBA00022679"/>
    </source>
</evidence>
<feature type="domain" description="Type II methyltransferase M.TaqI-like" evidence="8">
    <location>
        <begin position="55"/>
        <end position="154"/>
    </location>
</feature>
<dbReference type="GO" id="GO:0003677">
    <property type="term" value="F:DNA binding"/>
    <property type="evidence" value="ECO:0007669"/>
    <property type="project" value="UniProtKB-KW"/>
</dbReference>
<evidence type="ECO:0000256" key="1">
    <source>
        <dbReference type="ARBA" id="ARBA00011900"/>
    </source>
</evidence>
<dbReference type="PROSITE" id="PS00092">
    <property type="entry name" value="N6_MTASE"/>
    <property type="match status" value="1"/>
</dbReference>
<keyword evidence="10" id="KW-1185">Reference proteome</keyword>
<evidence type="ECO:0000259" key="8">
    <source>
        <dbReference type="Pfam" id="PF07669"/>
    </source>
</evidence>
<proteinExistence type="predicted"/>
<evidence type="ECO:0000256" key="6">
    <source>
        <dbReference type="ARBA" id="ARBA00023125"/>
    </source>
</evidence>
<gene>
    <name evidence="9" type="ORF">E1I18_00945</name>
</gene>
<comment type="caution">
    <text evidence="9">The sequence shown here is derived from an EMBL/GenBank/DDBJ whole genome shotgun (WGS) entry which is preliminary data.</text>
</comment>
<keyword evidence="3" id="KW-0808">Transferase</keyword>
<sequence>MNKERLGQVFTPLNIVKKMVNLITFNKPNLVLEPSSGTGNFYFELIKKYDNVIGVEIDQNIAHKGALVKSYFETKFKADVIIGNPPYVEFKNIYQKPQSNILVHKPNLFHFFLQKALDDLNDNGELIWIVSSSIFTNSSAKELNKKIFHDFSITYWEQMPENIWQNAAVPTAIVKIVKQKNHPQKLDYFLSNGKIIFGNRVVSITDVVIKVGGASGFKNNLSSGPIDLVDSQTERTKQTIKITYEPKKWIRPVPKAPKNFKYMIFVNTKTRNEHPFYMLENLKQNEFIHYDAAVLAIYTFSNINETKDLMDKLNNFDWEKAGIKKDGRFHFSQSILHAMLC</sequence>
<evidence type="ECO:0000313" key="10">
    <source>
        <dbReference type="Proteomes" id="UP000320801"/>
    </source>
</evidence>
<dbReference type="Proteomes" id="UP000320801">
    <property type="component" value="Unassembled WGS sequence"/>
</dbReference>
<evidence type="ECO:0000313" key="9">
    <source>
        <dbReference type="EMBL" id="TQC54010.1"/>
    </source>
</evidence>
<comment type="catalytic activity">
    <reaction evidence="7">
        <text>a 2'-deoxyadenosine in DNA + S-adenosyl-L-methionine = an N(6)-methyl-2'-deoxyadenosine in DNA + S-adenosyl-L-homocysteine + H(+)</text>
        <dbReference type="Rhea" id="RHEA:15197"/>
        <dbReference type="Rhea" id="RHEA-COMP:12418"/>
        <dbReference type="Rhea" id="RHEA-COMP:12419"/>
        <dbReference type="ChEBI" id="CHEBI:15378"/>
        <dbReference type="ChEBI" id="CHEBI:57856"/>
        <dbReference type="ChEBI" id="CHEBI:59789"/>
        <dbReference type="ChEBI" id="CHEBI:90615"/>
        <dbReference type="ChEBI" id="CHEBI:90616"/>
        <dbReference type="EC" id="2.1.1.72"/>
    </reaction>
</comment>
<dbReference type="RefSeq" id="WP_141483739.1">
    <property type="nucleotide sequence ID" value="NZ_SMDN01000003.1"/>
</dbReference>
<dbReference type="OrthoDB" id="32195at2"/>